<dbReference type="InterPro" id="IPR015424">
    <property type="entry name" value="PyrdxlP-dep_Trfase"/>
</dbReference>
<proteinExistence type="inferred from homology"/>
<dbReference type="Gene3D" id="3.40.640.10">
    <property type="entry name" value="Type I PLP-dependent aspartate aminotransferase-like (Major domain)"/>
    <property type="match status" value="1"/>
</dbReference>
<evidence type="ECO:0000256" key="5">
    <source>
        <dbReference type="ARBA" id="ARBA00022723"/>
    </source>
</evidence>
<evidence type="ECO:0000256" key="7">
    <source>
        <dbReference type="ARBA" id="ARBA00023004"/>
    </source>
</evidence>
<dbReference type="PANTHER" id="PTHR11601">
    <property type="entry name" value="CYSTEINE DESULFURYLASE FAMILY MEMBER"/>
    <property type="match status" value="1"/>
</dbReference>
<dbReference type="InterPro" id="IPR015421">
    <property type="entry name" value="PyrdxlP-dep_Trfase_major"/>
</dbReference>
<dbReference type="PANTHER" id="PTHR11601:SF34">
    <property type="entry name" value="CYSTEINE DESULFURASE"/>
    <property type="match status" value="1"/>
</dbReference>
<dbReference type="GO" id="GO:0031071">
    <property type="term" value="F:cysteine desulfurase activity"/>
    <property type="evidence" value="ECO:0007669"/>
    <property type="project" value="UniProtKB-EC"/>
</dbReference>
<evidence type="ECO:0000313" key="13">
    <source>
        <dbReference type="Proteomes" id="UP000315636"/>
    </source>
</evidence>
<keyword evidence="7" id="KW-0408">Iron</keyword>
<dbReference type="Gene3D" id="3.90.1150.10">
    <property type="entry name" value="Aspartate Aminotransferase, domain 1"/>
    <property type="match status" value="1"/>
</dbReference>
<evidence type="ECO:0000256" key="3">
    <source>
        <dbReference type="ARBA" id="ARBA00012239"/>
    </source>
</evidence>
<dbReference type="Gene3D" id="1.10.260.50">
    <property type="match status" value="1"/>
</dbReference>
<evidence type="ECO:0000256" key="2">
    <source>
        <dbReference type="ARBA" id="ARBA00006490"/>
    </source>
</evidence>
<feature type="domain" description="Aminotransferase class V" evidence="11">
    <location>
        <begin position="5"/>
        <end position="366"/>
    </location>
</feature>
<dbReference type="NCBIfam" id="NF002806">
    <property type="entry name" value="PRK02948.1"/>
    <property type="match status" value="1"/>
</dbReference>
<reference evidence="12 13" key="1">
    <citation type="submission" date="2017-05" db="EMBL/GenBank/DDBJ databases">
        <authorList>
            <person name="Varghese N."/>
            <person name="Submissions S."/>
        </authorList>
    </citation>
    <scope>NUCLEOTIDE SEQUENCE [LARGE SCALE GENOMIC DNA]</scope>
    <source>
        <strain evidence="12 13">DSM 45474</strain>
    </source>
</reference>
<dbReference type="SUPFAM" id="SSF53383">
    <property type="entry name" value="PLP-dependent transferases"/>
    <property type="match status" value="1"/>
</dbReference>
<dbReference type="EC" id="2.8.1.7" evidence="3"/>
<accession>A0A521ERH0</accession>
<evidence type="ECO:0000256" key="8">
    <source>
        <dbReference type="ARBA" id="ARBA00023014"/>
    </source>
</evidence>
<dbReference type="Pfam" id="PF00266">
    <property type="entry name" value="Aminotran_5"/>
    <property type="match status" value="1"/>
</dbReference>
<dbReference type="FunFam" id="3.40.640.10:FF:000084">
    <property type="entry name" value="IscS-like cysteine desulfurase"/>
    <property type="match status" value="1"/>
</dbReference>
<dbReference type="InterPro" id="IPR015422">
    <property type="entry name" value="PyrdxlP-dep_Trfase_small"/>
</dbReference>
<keyword evidence="4" id="KW-0808">Transferase</keyword>
<comment type="similarity">
    <text evidence="2">Belongs to the class-V pyridoxal-phosphate-dependent aminotransferase family. NifS/IscS subfamily.</text>
</comment>
<evidence type="ECO:0000256" key="10">
    <source>
        <dbReference type="RuleBase" id="RU004504"/>
    </source>
</evidence>
<gene>
    <name evidence="12" type="ORF">SAMN06264849_11043</name>
</gene>
<dbReference type="GO" id="GO:0046872">
    <property type="term" value="F:metal ion binding"/>
    <property type="evidence" value="ECO:0007669"/>
    <property type="project" value="UniProtKB-KW"/>
</dbReference>
<dbReference type="OrthoDB" id="9808002at2"/>
<name>A0A521ERH0_9BACL</name>
<evidence type="ECO:0000256" key="9">
    <source>
        <dbReference type="ARBA" id="ARBA00050776"/>
    </source>
</evidence>
<protein>
    <recommendedName>
        <fullName evidence="3">cysteine desulfurase</fullName>
        <ecNumber evidence="3">2.8.1.7</ecNumber>
    </recommendedName>
</protein>
<comment type="cofactor">
    <cofactor evidence="1 10">
        <name>pyridoxal 5'-phosphate</name>
        <dbReference type="ChEBI" id="CHEBI:597326"/>
    </cofactor>
</comment>
<sequence length="384" mass="42473">MKRLYFDHAATTFLRPEVREAIIRTLEADPANPASLHDPGQHAKLLVEQARTEIAEAFHASPREIIFTGSGTEANNMAVLGAARKRRKRGNHVITSQVEHPSVLEACRQLEREGFRVTYLPVDKTGQIRIKELEQALSEETILVSVMAANNEVGTLMPIQEIAALTKDKGILFHTDAVQYFGKFPVDVQKLGVDLLSIGGHKIGGPKGIGVLYLRNGIRLQPNLFGGGQERGLRPGTLNVPAIVGMGVACHLAATDVLNRSSVMSRIQNLLWERINQEIGDVQLNGHPHDRLPNHLNIRFDRLEGQAVMLELNRRNVAVSTSSACSSGKQHPSHVLTSMGLSDEESYQSLRITWGPDTTEEEIDQLVKRLKTSIEELRSRLPVL</sequence>
<evidence type="ECO:0000313" key="12">
    <source>
        <dbReference type="EMBL" id="SMO85700.1"/>
    </source>
</evidence>
<dbReference type="InterPro" id="IPR020578">
    <property type="entry name" value="Aminotrans_V_PyrdxlP_BS"/>
</dbReference>
<keyword evidence="8" id="KW-0411">Iron-sulfur</keyword>
<evidence type="ECO:0000256" key="4">
    <source>
        <dbReference type="ARBA" id="ARBA00022679"/>
    </source>
</evidence>
<dbReference type="Proteomes" id="UP000315636">
    <property type="component" value="Unassembled WGS sequence"/>
</dbReference>
<dbReference type="InterPro" id="IPR016454">
    <property type="entry name" value="Cysteine_dSase"/>
</dbReference>
<keyword evidence="6" id="KW-0663">Pyridoxal phosphate</keyword>
<evidence type="ECO:0000256" key="6">
    <source>
        <dbReference type="ARBA" id="ARBA00022898"/>
    </source>
</evidence>
<dbReference type="EMBL" id="FXTI01000010">
    <property type="protein sequence ID" value="SMO85700.1"/>
    <property type="molecule type" value="Genomic_DNA"/>
</dbReference>
<dbReference type="GO" id="GO:0051536">
    <property type="term" value="F:iron-sulfur cluster binding"/>
    <property type="evidence" value="ECO:0007669"/>
    <property type="project" value="UniProtKB-KW"/>
</dbReference>
<dbReference type="AlphaFoldDB" id="A0A521ERH0"/>
<evidence type="ECO:0000256" key="1">
    <source>
        <dbReference type="ARBA" id="ARBA00001933"/>
    </source>
</evidence>
<organism evidence="12 13">
    <name type="scientific">Melghirimyces algeriensis</name>
    <dbReference type="NCBI Taxonomy" id="910412"/>
    <lineage>
        <taxon>Bacteria</taxon>
        <taxon>Bacillati</taxon>
        <taxon>Bacillota</taxon>
        <taxon>Bacilli</taxon>
        <taxon>Bacillales</taxon>
        <taxon>Thermoactinomycetaceae</taxon>
        <taxon>Melghirimyces</taxon>
    </lineage>
</organism>
<dbReference type="RefSeq" id="WP_142506327.1">
    <property type="nucleotide sequence ID" value="NZ_FXTI01000010.1"/>
</dbReference>
<comment type="catalytic activity">
    <reaction evidence="9">
        <text>(sulfur carrier)-H + L-cysteine = (sulfur carrier)-SH + L-alanine</text>
        <dbReference type="Rhea" id="RHEA:43892"/>
        <dbReference type="Rhea" id="RHEA-COMP:14737"/>
        <dbReference type="Rhea" id="RHEA-COMP:14739"/>
        <dbReference type="ChEBI" id="CHEBI:29917"/>
        <dbReference type="ChEBI" id="CHEBI:35235"/>
        <dbReference type="ChEBI" id="CHEBI:57972"/>
        <dbReference type="ChEBI" id="CHEBI:64428"/>
        <dbReference type="EC" id="2.8.1.7"/>
    </reaction>
</comment>
<dbReference type="PIRSF" id="PIRSF005572">
    <property type="entry name" value="NifS"/>
    <property type="match status" value="1"/>
</dbReference>
<dbReference type="PROSITE" id="PS00595">
    <property type="entry name" value="AA_TRANSFER_CLASS_5"/>
    <property type="match status" value="1"/>
</dbReference>
<keyword evidence="5" id="KW-0479">Metal-binding</keyword>
<evidence type="ECO:0000259" key="11">
    <source>
        <dbReference type="Pfam" id="PF00266"/>
    </source>
</evidence>
<keyword evidence="13" id="KW-1185">Reference proteome</keyword>
<dbReference type="InterPro" id="IPR000192">
    <property type="entry name" value="Aminotrans_V_dom"/>
</dbReference>